<protein>
    <submittedName>
        <fullName evidence="1">Uncharacterized protein</fullName>
    </submittedName>
</protein>
<dbReference type="Proteomes" id="UP000032552">
    <property type="component" value="Unassembled WGS sequence"/>
</dbReference>
<dbReference type="EMBL" id="BAYM01000240">
    <property type="protein sequence ID" value="GAN37486.1"/>
    <property type="molecule type" value="Genomic_DNA"/>
</dbReference>
<name>A0A0C9PR72_LACPA</name>
<accession>A0A0C9PR72</accession>
<sequence length="50" mass="5758">MIGDMILSAKEFFSQTFCIHDYLTKNREVGTQTFTIYECKKCGRSKVKGC</sequence>
<evidence type="ECO:0000313" key="1">
    <source>
        <dbReference type="EMBL" id="GAN37486.1"/>
    </source>
</evidence>
<organism evidence="1 2">
    <name type="scientific">Lacticaseibacillus paracasei NRIC 0644</name>
    <dbReference type="NCBI Taxonomy" id="1435038"/>
    <lineage>
        <taxon>Bacteria</taxon>
        <taxon>Bacillati</taxon>
        <taxon>Bacillota</taxon>
        <taxon>Bacilli</taxon>
        <taxon>Lactobacillales</taxon>
        <taxon>Lactobacillaceae</taxon>
        <taxon>Lacticaseibacillus</taxon>
    </lineage>
</organism>
<gene>
    <name evidence="1" type="ORF">LC0644_2075</name>
</gene>
<evidence type="ECO:0000313" key="2">
    <source>
        <dbReference type="Proteomes" id="UP000032552"/>
    </source>
</evidence>
<proteinExistence type="predicted"/>
<dbReference type="AlphaFoldDB" id="A0A0C9PR72"/>
<reference evidence="2" key="1">
    <citation type="submission" date="2014-05" db="EMBL/GenBank/DDBJ databases">
        <title>Whole genome sequencing of Lactobacillus casei NRIC0644.</title>
        <authorList>
            <person name="Atarashi H."/>
            <person name="Yoshida Y."/>
            <person name="Fujimura S."/>
            <person name="Tanaka N."/>
            <person name="Shiwa Y."/>
            <person name="Yoshikawa H."/>
            <person name="Okada S."/>
            <person name="Nakagawa J."/>
        </authorList>
    </citation>
    <scope>NUCLEOTIDE SEQUENCE [LARGE SCALE GENOMIC DNA]</scope>
    <source>
        <strain evidence="2">NRIC0644</strain>
    </source>
</reference>
<comment type="caution">
    <text evidence="1">The sequence shown here is derived from an EMBL/GenBank/DDBJ whole genome shotgun (WGS) entry which is preliminary data.</text>
</comment>